<protein>
    <submittedName>
        <fullName evidence="3">Transposase InsO family protein</fullName>
    </submittedName>
</protein>
<comment type="function">
    <text evidence="1">Involved in the transposition of the insertion sequence.</text>
</comment>
<sequence length="248" mass="28213">MRRQWLTGLIREVHTASRQTYGSRRVHAELTLGMGVRVSERLVAVLMSQAQIAGLPGSAKVKRLHGVATADDLVHRKFHRLSPNELWVTEITDHPTREGKIYCCAVMDTFSRKIVGWSIDNAQDSNLVVNALDMAIKNRQPVAGGIVHADHGVQFTAWAFTNKIRASGLMPSFGTIGDCYDNSMMESFWSSMQIELLNRKKWRTRLDLANAIFDYIEIFYNRQRRHSQLGYSTPIEHELRFNQTSIPA</sequence>
<dbReference type="Gene3D" id="3.30.420.10">
    <property type="entry name" value="Ribonuclease H-like superfamily/Ribonuclease H"/>
    <property type="match status" value="1"/>
</dbReference>
<comment type="caution">
    <text evidence="3">The sequence shown here is derived from an EMBL/GenBank/DDBJ whole genome shotgun (WGS) entry which is preliminary data.</text>
</comment>
<evidence type="ECO:0000256" key="1">
    <source>
        <dbReference type="ARBA" id="ARBA00002286"/>
    </source>
</evidence>
<dbReference type="InterPro" id="IPR036397">
    <property type="entry name" value="RNaseH_sf"/>
</dbReference>
<dbReference type="GO" id="GO:0015074">
    <property type="term" value="P:DNA integration"/>
    <property type="evidence" value="ECO:0007669"/>
    <property type="project" value="InterPro"/>
</dbReference>
<dbReference type="PANTHER" id="PTHR46889:SF4">
    <property type="entry name" value="TRANSPOSASE INSO FOR INSERTION SEQUENCE ELEMENT IS911B-RELATED"/>
    <property type="match status" value="1"/>
</dbReference>
<dbReference type="InterPro" id="IPR025948">
    <property type="entry name" value="HTH-like_dom"/>
</dbReference>
<dbReference type="Proteomes" id="UP000316560">
    <property type="component" value="Unassembled WGS sequence"/>
</dbReference>
<evidence type="ECO:0000313" key="4">
    <source>
        <dbReference type="Proteomes" id="UP000316560"/>
    </source>
</evidence>
<accession>A0A8H2PTH9</accession>
<dbReference type="InterPro" id="IPR048020">
    <property type="entry name" value="Transpos_IS3"/>
</dbReference>
<dbReference type="InterPro" id="IPR012337">
    <property type="entry name" value="RNaseH-like_sf"/>
</dbReference>
<dbReference type="InterPro" id="IPR001584">
    <property type="entry name" value="Integrase_cat-core"/>
</dbReference>
<dbReference type="NCBIfam" id="NF033516">
    <property type="entry name" value="transpos_IS3"/>
    <property type="match status" value="1"/>
</dbReference>
<dbReference type="PROSITE" id="PS50994">
    <property type="entry name" value="INTEGRASE"/>
    <property type="match status" value="1"/>
</dbReference>
<dbReference type="SUPFAM" id="SSF53098">
    <property type="entry name" value="Ribonuclease H-like"/>
    <property type="match status" value="1"/>
</dbReference>
<reference evidence="3 4" key="1">
    <citation type="submission" date="2019-06" db="EMBL/GenBank/DDBJ databases">
        <title>Sequencing the genomes of 1000 actinobacteria strains.</title>
        <authorList>
            <person name="Klenk H.-P."/>
        </authorList>
    </citation>
    <scope>NUCLEOTIDE SEQUENCE [LARGE SCALE GENOMIC DNA]</scope>
    <source>
        <strain evidence="3 4">DSM 21947</strain>
    </source>
</reference>
<dbReference type="EMBL" id="VFRA01000001">
    <property type="protein sequence ID" value="TQO18532.1"/>
    <property type="molecule type" value="Genomic_DNA"/>
</dbReference>
<gene>
    <name evidence="3" type="ORF">FB472_0049</name>
</gene>
<name>A0A8H2PTH9_9MICO</name>
<dbReference type="AlphaFoldDB" id="A0A8H2PTH9"/>
<proteinExistence type="predicted"/>
<organism evidence="3 4">
    <name type="scientific">Rhodoglobus vestalii</name>
    <dbReference type="NCBI Taxonomy" id="193384"/>
    <lineage>
        <taxon>Bacteria</taxon>
        <taxon>Bacillati</taxon>
        <taxon>Actinomycetota</taxon>
        <taxon>Actinomycetes</taxon>
        <taxon>Micrococcales</taxon>
        <taxon>Microbacteriaceae</taxon>
        <taxon>Rhodoglobus</taxon>
    </lineage>
</organism>
<dbReference type="PANTHER" id="PTHR46889">
    <property type="entry name" value="TRANSPOSASE INSF FOR INSERTION SEQUENCE IS3B-RELATED"/>
    <property type="match status" value="1"/>
</dbReference>
<dbReference type="Pfam" id="PF13276">
    <property type="entry name" value="HTH_21"/>
    <property type="match status" value="1"/>
</dbReference>
<evidence type="ECO:0000259" key="2">
    <source>
        <dbReference type="PROSITE" id="PS50994"/>
    </source>
</evidence>
<dbReference type="Pfam" id="PF00665">
    <property type="entry name" value="rve"/>
    <property type="match status" value="1"/>
</dbReference>
<feature type="domain" description="Integrase catalytic" evidence="2">
    <location>
        <begin position="79"/>
        <end position="242"/>
    </location>
</feature>
<dbReference type="GO" id="GO:0003676">
    <property type="term" value="F:nucleic acid binding"/>
    <property type="evidence" value="ECO:0007669"/>
    <property type="project" value="InterPro"/>
</dbReference>
<keyword evidence="4" id="KW-1185">Reference proteome</keyword>
<dbReference type="Pfam" id="PF13333">
    <property type="entry name" value="rve_2"/>
    <property type="match status" value="1"/>
</dbReference>
<evidence type="ECO:0000313" key="3">
    <source>
        <dbReference type="EMBL" id="TQO18532.1"/>
    </source>
</evidence>
<dbReference type="InterPro" id="IPR050900">
    <property type="entry name" value="Transposase_IS3/IS150/IS904"/>
</dbReference>